<keyword evidence="5 7" id="KW-0472">Membrane</keyword>
<dbReference type="STRING" id="742727.HMPREF9447_02205"/>
<dbReference type="PROSITE" id="PS52016">
    <property type="entry name" value="TONB_DEPENDENT_REC_3"/>
    <property type="match status" value="1"/>
</dbReference>
<comment type="similarity">
    <text evidence="7">Belongs to the TonB-dependent receptor family.</text>
</comment>
<dbReference type="eggNOG" id="COG1629">
    <property type="taxonomic scope" value="Bacteria"/>
</dbReference>
<evidence type="ECO:0000256" key="2">
    <source>
        <dbReference type="ARBA" id="ARBA00022448"/>
    </source>
</evidence>
<evidence type="ECO:0000259" key="8">
    <source>
        <dbReference type="Pfam" id="PF07715"/>
    </source>
</evidence>
<evidence type="ECO:0000256" key="4">
    <source>
        <dbReference type="ARBA" id="ARBA00022692"/>
    </source>
</evidence>
<dbReference type="Gene3D" id="2.40.170.20">
    <property type="entry name" value="TonB-dependent receptor, beta-barrel domain"/>
    <property type="match status" value="1"/>
</dbReference>
<dbReference type="SUPFAM" id="SSF49464">
    <property type="entry name" value="Carboxypeptidase regulatory domain-like"/>
    <property type="match status" value="1"/>
</dbReference>
<dbReference type="NCBIfam" id="TIGR04057">
    <property type="entry name" value="SusC_RagA_signa"/>
    <property type="match status" value="1"/>
</dbReference>
<gene>
    <name evidence="9" type="ORF">HMPREF9447_02205</name>
</gene>
<name>K9EIL9_9BACE</name>
<dbReference type="FunFam" id="2.60.40.1120:FF:000003">
    <property type="entry name" value="Outer membrane protein Omp121"/>
    <property type="match status" value="1"/>
</dbReference>
<dbReference type="AlphaFoldDB" id="K9EIL9"/>
<dbReference type="PATRIC" id="fig|742727.4.peg.2237"/>
<proteinExistence type="inferred from homology"/>
<dbReference type="FunFam" id="2.170.130.10:FF:000008">
    <property type="entry name" value="SusC/RagA family TonB-linked outer membrane protein"/>
    <property type="match status" value="1"/>
</dbReference>
<sequence length="1067" mass="117285">MENGKRQGALHLMRKFLRPSFVVLFLVIATIAFSQSKSISGTILDSTGEPIIGANVTVDGTANGTISDLDGKFSLSGVTDNSKLKVSYIGFLTQIFPVSGKTNFQIILKEDAQSLDEVVVVGYGTIKKSNTVGSIGTMKADAIEDRPIARVEQALQGQIAGVSVRSTSGSPGSDITISVRGNASINGESTPLYVVDGVPLDNLSGINPNDIASLDVLKDAASASIYGARGSNGVILITTKQGRTGKPVITLNAYAAYSTIERKVDVMNSEEWIAFNKKWYDHQWVTKTGQPASVSQADRIAYAEQKDGKTYSSRAELAGIRNNYGIYDPWWDSSDLEAIDWQDELFRTAPSYDIQLNASGATERLNYTVSGGVFSQDGVIHGSSYDRYSLRARFEAQMTDRIKIGVNIAPSYGVREGANVDGKDNAVSGALSLPGWVLPGAGRNAGAKPYKFYDTWGPGPNNVSPYIRATAPERKIADTRVNTSLNTTINILKGLDVHGMVAWNYRSNNEREYTPTWSNGKWDVAKYPGEYSSSTYNTVLSNSLLFQGLLTYTKEWGIHSIDALLGISQESSSTTYSKQGQSAFPDDKTWIFNKDKGKTDKNEVTYNKNAIISYFGRVQYALMDRYLATISLRRDGSSKFGSKNRWGFFPSVSGAWKVNEEPFLRDVEWLGTTKLRLSWGQAGNDRIGTAQFLSNMSALNYPTGEGQTLTNGYVVGNIANSLLGWETTTSYNIGVDFGILNNRIYLSMDYYKKKTKDLLLKAPVSLITGYSNMMDNVGNVDNWGMEFELNTANISARKFKWNSSLNIYFNRNKITSLGTDNSDIRSGQGNTIIQKVGHPINSYMLLRVERTLRASDFEADGVTPKEGIAIYTGQKPGDSKWADVKKDGKITSDDYDVVGSYQPDFEWGFTNTFKYGNFDASILMQGRVGGDLLAIGSRGWNRATGAPGYNYMSRWLYNAYWSEDEPGDGKTPAFFANSVTGGQYDTNWMYDAGYVRIKNITLGYTLPLKPNGIISQARVYASCDNVYMWDNYDPGYSPEGATQDGGAADWGAYPQARTFSFGVNITF</sequence>
<keyword evidence="2 7" id="KW-0813">Transport</keyword>
<evidence type="ECO:0000256" key="7">
    <source>
        <dbReference type="PROSITE-ProRule" id="PRU01360"/>
    </source>
</evidence>
<evidence type="ECO:0000313" key="9">
    <source>
        <dbReference type="EMBL" id="EKU90787.1"/>
    </source>
</evidence>
<keyword evidence="4 7" id="KW-0812">Transmembrane</keyword>
<keyword evidence="3 7" id="KW-1134">Transmembrane beta strand</keyword>
<dbReference type="Proteomes" id="UP000009872">
    <property type="component" value="Unassembled WGS sequence"/>
</dbReference>
<keyword evidence="6 7" id="KW-0998">Cell outer membrane</keyword>
<dbReference type="Gene3D" id="2.170.130.10">
    <property type="entry name" value="TonB-dependent receptor, plug domain"/>
    <property type="match status" value="1"/>
</dbReference>
<organism evidence="9 10">
    <name type="scientific">Bacteroides oleiciplenus YIT 12058</name>
    <dbReference type="NCBI Taxonomy" id="742727"/>
    <lineage>
        <taxon>Bacteria</taxon>
        <taxon>Pseudomonadati</taxon>
        <taxon>Bacteroidota</taxon>
        <taxon>Bacteroidia</taxon>
        <taxon>Bacteroidales</taxon>
        <taxon>Bacteroidaceae</taxon>
        <taxon>Bacteroides</taxon>
    </lineage>
</organism>
<dbReference type="InterPro" id="IPR023997">
    <property type="entry name" value="TonB-dep_OMP_SusC/RagA_CS"/>
</dbReference>
<keyword evidence="10" id="KW-1185">Reference proteome</keyword>
<dbReference type="OrthoDB" id="9768177at2"/>
<dbReference type="GO" id="GO:0009279">
    <property type="term" value="C:cell outer membrane"/>
    <property type="evidence" value="ECO:0007669"/>
    <property type="project" value="UniProtKB-SubCell"/>
</dbReference>
<dbReference type="Gene3D" id="2.60.40.1120">
    <property type="entry name" value="Carboxypeptidase-like, regulatory domain"/>
    <property type="match status" value="1"/>
</dbReference>
<accession>K9EIL9</accession>
<evidence type="ECO:0000256" key="3">
    <source>
        <dbReference type="ARBA" id="ARBA00022452"/>
    </source>
</evidence>
<reference evidence="9 10" key="1">
    <citation type="submission" date="2012-09" db="EMBL/GenBank/DDBJ databases">
        <title>The Genome Sequence of Bacteroides oleiciplenus YIT 12058.</title>
        <authorList>
            <consortium name="The Broad Institute Genome Sequencing Platform"/>
            <person name="Earl A."/>
            <person name="Ward D."/>
            <person name="Feldgarden M."/>
            <person name="Gevers D."/>
            <person name="Morotomi M."/>
            <person name="Walker B."/>
            <person name="Young S.K."/>
            <person name="Zeng Q."/>
            <person name="Gargeya S."/>
            <person name="Fitzgerald M."/>
            <person name="Haas B."/>
            <person name="Abouelleil A."/>
            <person name="Alvarado L."/>
            <person name="Arachchi H.M."/>
            <person name="Berlin A.M."/>
            <person name="Chapman S.B."/>
            <person name="Goldberg J."/>
            <person name="Griggs A."/>
            <person name="Gujja S."/>
            <person name="Hansen M."/>
            <person name="Howarth C."/>
            <person name="Imamovic A."/>
            <person name="Larimer J."/>
            <person name="McCowen C."/>
            <person name="Montmayeur A."/>
            <person name="Murphy C."/>
            <person name="Neiman D."/>
            <person name="Pearson M."/>
            <person name="Priest M."/>
            <person name="Roberts A."/>
            <person name="Saif S."/>
            <person name="Shea T."/>
            <person name="Sisk P."/>
            <person name="Sykes S."/>
            <person name="Wortman J."/>
            <person name="Nusbaum C."/>
            <person name="Birren B."/>
        </authorList>
    </citation>
    <scope>NUCLEOTIDE SEQUENCE [LARGE SCALE GENOMIC DNA]</scope>
    <source>
        <strain evidence="9 10">YIT 12058</strain>
    </source>
</reference>
<evidence type="ECO:0000256" key="6">
    <source>
        <dbReference type="ARBA" id="ARBA00023237"/>
    </source>
</evidence>
<dbReference type="Pfam" id="PF07715">
    <property type="entry name" value="Plug"/>
    <property type="match status" value="1"/>
</dbReference>
<dbReference type="InterPro" id="IPR012910">
    <property type="entry name" value="Plug_dom"/>
</dbReference>
<dbReference type="InterPro" id="IPR037066">
    <property type="entry name" value="Plug_dom_sf"/>
</dbReference>
<dbReference type="InterPro" id="IPR008969">
    <property type="entry name" value="CarboxyPept-like_regulatory"/>
</dbReference>
<protein>
    <submittedName>
        <fullName evidence="9">SusC/RagA family TonB-linked outer membrane protein</fullName>
    </submittedName>
</protein>
<dbReference type="NCBIfam" id="TIGR04056">
    <property type="entry name" value="OMP_RagA_SusC"/>
    <property type="match status" value="1"/>
</dbReference>
<evidence type="ECO:0000256" key="1">
    <source>
        <dbReference type="ARBA" id="ARBA00004571"/>
    </source>
</evidence>
<dbReference type="HOGENOM" id="CLU_004317_0_2_10"/>
<dbReference type="Pfam" id="PF13715">
    <property type="entry name" value="CarbopepD_reg_2"/>
    <property type="match status" value="1"/>
</dbReference>
<comment type="caution">
    <text evidence="9">The sequence shown here is derived from an EMBL/GenBank/DDBJ whole genome shotgun (WGS) entry which is preliminary data.</text>
</comment>
<comment type="subcellular location">
    <subcellularLocation>
        <location evidence="1 7">Cell outer membrane</location>
        <topology evidence="1 7">Multi-pass membrane protein</topology>
    </subcellularLocation>
</comment>
<evidence type="ECO:0000313" key="10">
    <source>
        <dbReference type="Proteomes" id="UP000009872"/>
    </source>
</evidence>
<dbReference type="SUPFAM" id="SSF56935">
    <property type="entry name" value="Porins"/>
    <property type="match status" value="1"/>
</dbReference>
<evidence type="ECO:0000256" key="5">
    <source>
        <dbReference type="ARBA" id="ARBA00023136"/>
    </source>
</evidence>
<dbReference type="InterPro" id="IPR036942">
    <property type="entry name" value="Beta-barrel_TonB_sf"/>
</dbReference>
<feature type="domain" description="TonB-dependent receptor plug" evidence="8">
    <location>
        <begin position="128"/>
        <end position="234"/>
    </location>
</feature>
<dbReference type="InterPro" id="IPR039426">
    <property type="entry name" value="TonB-dep_rcpt-like"/>
</dbReference>
<dbReference type="InterPro" id="IPR023996">
    <property type="entry name" value="TonB-dep_OMP_SusC/RagA"/>
</dbReference>
<dbReference type="EMBL" id="ADLF01000009">
    <property type="protein sequence ID" value="EKU90787.1"/>
    <property type="molecule type" value="Genomic_DNA"/>
</dbReference>